<protein>
    <submittedName>
        <fullName evidence="1">(northern house mosquito) hypothetical protein</fullName>
    </submittedName>
</protein>
<proteinExistence type="predicted"/>
<sequence length="117" mass="12962">MCLFTRSHQKTFHRDSSIESSRALAAGSATVAAAATQAYFDFGGPREATFSVAKFGPFRHQIPPNSVRFRWRPTFGVDSGRSITAQIASTSLFLRKTCRTYASPTSPNLSLLARFRR</sequence>
<dbReference type="EMBL" id="HBUE01015403">
    <property type="protein sequence ID" value="CAG6450310.1"/>
    <property type="molecule type" value="Transcribed_RNA"/>
</dbReference>
<organism evidence="1">
    <name type="scientific">Culex pipiens</name>
    <name type="common">House mosquito</name>
    <dbReference type="NCBI Taxonomy" id="7175"/>
    <lineage>
        <taxon>Eukaryota</taxon>
        <taxon>Metazoa</taxon>
        <taxon>Ecdysozoa</taxon>
        <taxon>Arthropoda</taxon>
        <taxon>Hexapoda</taxon>
        <taxon>Insecta</taxon>
        <taxon>Pterygota</taxon>
        <taxon>Neoptera</taxon>
        <taxon>Endopterygota</taxon>
        <taxon>Diptera</taxon>
        <taxon>Nematocera</taxon>
        <taxon>Culicoidea</taxon>
        <taxon>Culicidae</taxon>
        <taxon>Culicinae</taxon>
        <taxon>Culicini</taxon>
        <taxon>Culex</taxon>
        <taxon>Culex</taxon>
    </lineage>
</organism>
<reference evidence="1" key="1">
    <citation type="submission" date="2021-05" db="EMBL/GenBank/DDBJ databases">
        <authorList>
            <person name="Alioto T."/>
            <person name="Alioto T."/>
            <person name="Gomez Garrido J."/>
        </authorList>
    </citation>
    <scope>NUCLEOTIDE SEQUENCE</scope>
</reference>
<evidence type="ECO:0000313" key="1">
    <source>
        <dbReference type="EMBL" id="CAG6450310.1"/>
    </source>
</evidence>
<dbReference type="AlphaFoldDB" id="A0A8D8A6R1"/>
<name>A0A8D8A6R1_CULPI</name>
<accession>A0A8D8A6R1</accession>